<dbReference type="NCBIfam" id="TIGR01133">
    <property type="entry name" value="murG"/>
    <property type="match status" value="1"/>
</dbReference>
<dbReference type="GO" id="GO:0016757">
    <property type="term" value="F:glycosyltransferase activity"/>
    <property type="evidence" value="ECO:0007669"/>
    <property type="project" value="UniProtKB-KW"/>
</dbReference>
<name>A0ABU1J396_9BACL</name>
<feature type="domain" description="Glycosyltransferase family 28 N-terminal" evidence="11">
    <location>
        <begin position="3"/>
        <end position="143"/>
    </location>
</feature>
<comment type="caution">
    <text evidence="10">Lacks conserved residue(s) required for the propagation of feature annotation.</text>
</comment>
<protein>
    <recommendedName>
        <fullName evidence="10">UDP-N-acetylglucosamine--N-acetylmuramyl-(pentapeptide) pyrophosphoryl-undecaprenol N-acetylglucosamine transferase</fullName>
        <ecNumber evidence="10">2.4.1.227</ecNumber>
    </recommendedName>
    <alternativeName>
        <fullName evidence="10">Undecaprenyl-PP-MurNAc-pentapeptide-UDPGlcNAc GlcNAc transferase</fullName>
    </alternativeName>
</protein>
<comment type="similarity">
    <text evidence="10">Belongs to the glycosyltransferase 28 family. MurG subfamily.</text>
</comment>
<dbReference type="SUPFAM" id="SSF53756">
    <property type="entry name" value="UDP-Glycosyltransferase/glycogen phosphorylase"/>
    <property type="match status" value="1"/>
</dbReference>
<comment type="subcellular location">
    <subcellularLocation>
        <location evidence="10">Cell membrane</location>
        <topology evidence="10">Peripheral membrane protein</topology>
        <orientation evidence="10">Cytoplasmic side</orientation>
    </subcellularLocation>
</comment>
<feature type="binding site" evidence="10">
    <location>
        <position position="300"/>
    </location>
    <ligand>
        <name>UDP-N-acetyl-alpha-D-glucosamine</name>
        <dbReference type="ChEBI" id="CHEBI:57705"/>
    </ligand>
</feature>
<comment type="function">
    <text evidence="10">Cell wall formation. Catalyzes the transfer of a GlcNAc subunit on undecaprenyl-pyrophosphoryl-MurNAc-pentapeptide (lipid intermediate I) to form undecaprenyl-pyrophosphoryl-MurNAc-(pentapeptide)GlcNAc (lipid intermediate II).</text>
</comment>
<dbReference type="Proteomes" id="UP001185028">
    <property type="component" value="Unassembled WGS sequence"/>
</dbReference>
<dbReference type="InterPro" id="IPR006009">
    <property type="entry name" value="GlcNAc_MurG"/>
</dbReference>
<dbReference type="PANTHER" id="PTHR21015:SF22">
    <property type="entry name" value="GLYCOSYLTRANSFERASE"/>
    <property type="match status" value="1"/>
</dbReference>
<dbReference type="RefSeq" id="WP_188776394.1">
    <property type="nucleotide sequence ID" value="NZ_BMMB01000006.1"/>
</dbReference>
<dbReference type="Pfam" id="PF03033">
    <property type="entry name" value="Glyco_transf_28"/>
    <property type="match status" value="1"/>
</dbReference>
<evidence type="ECO:0000256" key="2">
    <source>
        <dbReference type="ARBA" id="ARBA00022618"/>
    </source>
</evidence>
<evidence type="ECO:0000259" key="12">
    <source>
        <dbReference type="Pfam" id="PF04101"/>
    </source>
</evidence>
<keyword evidence="5 10" id="KW-0133">Cell shape</keyword>
<comment type="catalytic activity">
    <reaction evidence="10">
        <text>di-trans,octa-cis-undecaprenyl diphospho-N-acetyl-alpha-D-muramoyl-L-alanyl-D-glutamyl-meso-2,6-diaminopimeloyl-D-alanyl-D-alanine + UDP-N-acetyl-alpha-D-glucosamine = di-trans,octa-cis-undecaprenyl diphospho-[N-acetyl-alpha-D-glucosaminyl-(1-&gt;4)]-N-acetyl-alpha-D-muramoyl-L-alanyl-D-glutamyl-meso-2,6-diaminopimeloyl-D-alanyl-D-alanine + UDP + H(+)</text>
        <dbReference type="Rhea" id="RHEA:31227"/>
        <dbReference type="ChEBI" id="CHEBI:15378"/>
        <dbReference type="ChEBI" id="CHEBI:57705"/>
        <dbReference type="ChEBI" id="CHEBI:58223"/>
        <dbReference type="ChEBI" id="CHEBI:61387"/>
        <dbReference type="ChEBI" id="CHEBI:61388"/>
        <dbReference type="EC" id="2.4.1.227"/>
    </reaction>
</comment>
<feature type="binding site" evidence="10">
    <location>
        <begin position="10"/>
        <end position="12"/>
    </location>
    <ligand>
        <name>UDP-N-acetyl-alpha-D-glucosamine</name>
        <dbReference type="ChEBI" id="CHEBI:57705"/>
    </ligand>
</feature>
<keyword evidence="3 10" id="KW-0328">Glycosyltransferase</keyword>
<evidence type="ECO:0000256" key="1">
    <source>
        <dbReference type="ARBA" id="ARBA00022475"/>
    </source>
</evidence>
<keyword evidence="2 10" id="KW-0132">Cell division</keyword>
<evidence type="ECO:0000256" key="3">
    <source>
        <dbReference type="ARBA" id="ARBA00022676"/>
    </source>
</evidence>
<comment type="caution">
    <text evidence="13">The sequence shown here is derived from an EMBL/GenBank/DDBJ whole genome shotgun (WGS) entry which is preliminary data.</text>
</comment>
<proteinExistence type="inferred from homology"/>
<feature type="binding site" evidence="10">
    <location>
        <position position="255"/>
    </location>
    <ligand>
        <name>UDP-N-acetyl-alpha-D-glucosamine</name>
        <dbReference type="ChEBI" id="CHEBI:57705"/>
    </ligand>
</feature>
<keyword evidence="7 10" id="KW-0472">Membrane</keyword>
<evidence type="ECO:0000256" key="5">
    <source>
        <dbReference type="ARBA" id="ARBA00022960"/>
    </source>
</evidence>
<comment type="pathway">
    <text evidence="10">Cell wall biogenesis; peptidoglycan biosynthesis.</text>
</comment>
<keyword evidence="8 10" id="KW-0131">Cell cycle</keyword>
<keyword evidence="9 10" id="KW-0961">Cell wall biogenesis/degradation</keyword>
<keyword evidence="1 10" id="KW-1003">Cell membrane</keyword>
<dbReference type="EC" id="2.4.1.227" evidence="10"/>
<sequence length="375" mass="40881">MRIILTGGGTGGHIYPALAIAEQCREQGIKAEFLYIGGKRGLETKIVPEAKIRFESIDITGFRRSLFSLENIRTINRFIQGVKISKKLIREFRPDIVIGTGGYVCGPVVYAAAKLGIPTLVHEQNAIPGLTNLFLSGYANTVAVSFEDALPRFKRAKRVLFTGNPRATMVQHADRERGLASLGLPADAQIVLMVGGSRGARALVEAMVQAAPLLEQKPDVHYVFVTGEIYYDEIYERIEEAVETIPTNLHVLPYIPNMPEVLAATSLLIGRAGASSLAEITSLGTPSILIPSPNVTNNHQEANALALKKAGAAEMLLERDLSGQSLVTIVDRIMNDKQERKRMSEASSALGTPQSAFLLLEEMQRLIAEKKADKH</sequence>
<dbReference type="Pfam" id="PF04101">
    <property type="entry name" value="Glyco_tran_28_C"/>
    <property type="match status" value="1"/>
</dbReference>
<evidence type="ECO:0000256" key="8">
    <source>
        <dbReference type="ARBA" id="ARBA00023306"/>
    </source>
</evidence>
<gene>
    <name evidence="10" type="primary">murG</name>
    <name evidence="13" type="ORF">JOC58_003648</name>
</gene>
<keyword evidence="14" id="KW-1185">Reference proteome</keyword>
<dbReference type="CDD" id="cd03785">
    <property type="entry name" value="GT28_MurG"/>
    <property type="match status" value="1"/>
</dbReference>
<evidence type="ECO:0000313" key="14">
    <source>
        <dbReference type="Proteomes" id="UP001185028"/>
    </source>
</evidence>
<organism evidence="13 14">
    <name type="scientific">Paenibacillus hunanensis</name>
    <dbReference type="NCBI Taxonomy" id="539262"/>
    <lineage>
        <taxon>Bacteria</taxon>
        <taxon>Bacillati</taxon>
        <taxon>Bacillota</taxon>
        <taxon>Bacilli</taxon>
        <taxon>Bacillales</taxon>
        <taxon>Paenibacillaceae</taxon>
        <taxon>Paenibacillus</taxon>
    </lineage>
</organism>
<dbReference type="PANTHER" id="PTHR21015">
    <property type="entry name" value="UDP-N-ACETYLGLUCOSAMINE--N-ACETYLMURAMYL-(PENTAPEPTIDE) PYROPHOSPHORYL-UNDECAPRENOL N-ACETYLGLUCOSAMINE TRANSFERASE 1"/>
    <property type="match status" value="1"/>
</dbReference>
<evidence type="ECO:0000256" key="6">
    <source>
        <dbReference type="ARBA" id="ARBA00022984"/>
    </source>
</evidence>
<keyword evidence="6 10" id="KW-0573">Peptidoglycan synthesis</keyword>
<accession>A0ABU1J396</accession>
<dbReference type="InterPro" id="IPR004276">
    <property type="entry name" value="GlycoTrans_28_N"/>
</dbReference>
<keyword evidence="4 10" id="KW-0808">Transferase</keyword>
<evidence type="ECO:0000259" key="11">
    <source>
        <dbReference type="Pfam" id="PF03033"/>
    </source>
</evidence>
<dbReference type="InterPro" id="IPR007235">
    <property type="entry name" value="Glyco_trans_28_C"/>
</dbReference>
<feature type="binding site" evidence="10">
    <location>
        <position position="197"/>
    </location>
    <ligand>
        <name>UDP-N-acetyl-alpha-D-glucosamine</name>
        <dbReference type="ChEBI" id="CHEBI:57705"/>
    </ligand>
</feature>
<reference evidence="13 14" key="1">
    <citation type="submission" date="2023-07" db="EMBL/GenBank/DDBJ databases">
        <title>Genomic Encyclopedia of Type Strains, Phase IV (KMG-IV): sequencing the most valuable type-strain genomes for metagenomic binning, comparative biology and taxonomic classification.</title>
        <authorList>
            <person name="Goeker M."/>
        </authorList>
    </citation>
    <scope>NUCLEOTIDE SEQUENCE [LARGE SCALE GENOMIC DNA]</scope>
    <source>
        <strain evidence="13 14">DSM 22170</strain>
    </source>
</reference>
<feature type="binding site" evidence="10">
    <location>
        <position position="125"/>
    </location>
    <ligand>
        <name>UDP-N-acetyl-alpha-D-glucosamine</name>
        <dbReference type="ChEBI" id="CHEBI:57705"/>
    </ligand>
</feature>
<dbReference type="HAMAP" id="MF_00033">
    <property type="entry name" value="MurG"/>
    <property type="match status" value="1"/>
</dbReference>
<dbReference type="Gene3D" id="3.40.50.2000">
    <property type="entry name" value="Glycogen Phosphorylase B"/>
    <property type="match status" value="2"/>
</dbReference>
<evidence type="ECO:0000256" key="4">
    <source>
        <dbReference type="ARBA" id="ARBA00022679"/>
    </source>
</evidence>
<evidence type="ECO:0000313" key="13">
    <source>
        <dbReference type="EMBL" id="MDR6245735.1"/>
    </source>
</evidence>
<evidence type="ECO:0000256" key="9">
    <source>
        <dbReference type="ARBA" id="ARBA00023316"/>
    </source>
</evidence>
<evidence type="ECO:0000256" key="10">
    <source>
        <dbReference type="HAMAP-Rule" id="MF_00033"/>
    </source>
</evidence>
<evidence type="ECO:0000256" key="7">
    <source>
        <dbReference type="ARBA" id="ARBA00023136"/>
    </source>
</evidence>
<dbReference type="EMBL" id="JAVDQH010000017">
    <property type="protein sequence ID" value="MDR6245735.1"/>
    <property type="molecule type" value="Genomic_DNA"/>
</dbReference>
<feature type="domain" description="Glycosyl transferase family 28 C-terminal" evidence="12">
    <location>
        <begin position="191"/>
        <end position="349"/>
    </location>
</feature>